<accession>A0A4S8P9Q8</accession>
<dbReference type="Proteomes" id="UP000305792">
    <property type="component" value="Unassembled WGS sequence"/>
</dbReference>
<gene>
    <name evidence="1" type="ORF">E9998_16130</name>
</gene>
<dbReference type="Pfam" id="PF10706">
    <property type="entry name" value="Aminoglyc_resit"/>
    <property type="match status" value="1"/>
</dbReference>
<comment type="caution">
    <text evidence="1">The sequence shown here is derived from an EMBL/GenBank/DDBJ whole genome shotgun (WGS) entry which is preliminary data.</text>
</comment>
<proteinExistence type="predicted"/>
<reference evidence="1 2" key="1">
    <citation type="journal article" date="2018" name="Int. J. Syst. Evol. Microbiol.">
        <title>Glycomyces paridis sp. nov., isolated from the medicinal plant Paris polyphylla.</title>
        <authorList>
            <person name="Fang X.M."/>
            <person name="Bai J.L."/>
            <person name="Su J."/>
            <person name="Zhao L.L."/>
            <person name="Liu H.Y."/>
            <person name="Ma B.P."/>
            <person name="Zhang Y.Q."/>
            <person name="Yu L.Y."/>
        </authorList>
    </citation>
    <scope>NUCLEOTIDE SEQUENCE [LARGE SCALE GENOMIC DNA]</scope>
    <source>
        <strain evidence="1 2">CPCC 204357</strain>
    </source>
</reference>
<evidence type="ECO:0000313" key="2">
    <source>
        <dbReference type="Proteomes" id="UP000305792"/>
    </source>
</evidence>
<dbReference type="InterPro" id="IPR019646">
    <property type="entry name" value="Aminoglyc_AdlTrfase"/>
</dbReference>
<dbReference type="Gene3D" id="3.30.460.40">
    <property type="match status" value="1"/>
</dbReference>
<evidence type="ECO:0000313" key="1">
    <source>
        <dbReference type="EMBL" id="THV27008.1"/>
    </source>
</evidence>
<protein>
    <submittedName>
        <fullName evidence="1">Amino acid transporter</fullName>
    </submittedName>
</protein>
<dbReference type="AlphaFoldDB" id="A0A4S8P9Q8"/>
<name>A0A4S8P9Q8_9ACTN</name>
<dbReference type="OrthoDB" id="9800567at2"/>
<sequence length="163" mass="17734">MMASATVLSLLEAIGGAGLSVWVGGGWGIDALLGEQTRPHRDLDLMHRSEEEDRLTALLGSLGYAETLDRRPVRFVVTGTGGRDVDLHPLRFGEDGAAEQSSFDPEPFRYPADAFTTGTIGTVAVRCLSAAQQVHFHQGYEPTERDRADMACLREAFGVETHF</sequence>
<organism evidence="1 2">
    <name type="scientific">Glycomyces paridis</name>
    <dbReference type="NCBI Taxonomy" id="2126555"/>
    <lineage>
        <taxon>Bacteria</taxon>
        <taxon>Bacillati</taxon>
        <taxon>Actinomycetota</taxon>
        <taxon>Actinomycetes</taxon>
        <taxon>Glycomycetales</taxon>
        <taxon>Glycomycetaceae</taxon>
        <taxon>Glycomyces</taxon>
    </lineage>
</organism>
<dbReference type="EMBL" id="STGX01000012">
    <property type="protein sequence ID" value="THV27008.1"/>
    <property type="molecule type" value="Genomic_DNA"/>
</dbReference>
<keyword evidence="2" id="KW-1185">Reference proteome</keyword>